<protein>
    <submittedName>
        <fullName evidence="1">Uncharacterized protein</fullName>
    </submittedName>
</protein>
<evidence type="ECO:0000313" key="2">
    <source>
        <dbReference type="Proteomes" id="UP001164250"/>
    </source>
</evidence>
<dbReference type="EMBL" id="CM047901">
    <property type="protein sequence ID" value="KAJ0097322.1"/>
    <property type="molecule type" value="Genomic_DNA"/>
</dbReference>
<gene>
    <name evidence="1" type="ORF">Patl1_28831</name>
</gene>
<comment type="caution">
    <text evidence="1">The sequence shown here is derived from an EMBL/GenBank/DDBJ whole genome shotgun (WGS) entry which is preliminary data.</text>
</comment>
<accession>A0ACC1BET4</accession>
<dbReference type="Proteomes" id="UP001164250">
    <property type="component" value="Chromosome 5"/>
</dbReference>
<sequence>MDCFHCSGTKTFLPEAFSRLAGDAWIIDSSSGCGTKFLCRNVEGQLGWCCNMSYYWLLPIARAHSSIRRIQKFLHSNQRNIKHCWHYPSVGVPCVGTGSPLYLGSLNSLYRVLKCLCSTT</sequence>
<keyword evidence="2" id="KW-1185">Reference proteome</keyword>
<organism evidence="1 2">
    <name type="scientific">Pistacia atlantica</name>
    <dbReference type="NCBI Taxonomy" id="434234"/>
    <lineage>
        <taxon>Eukaryota</taxon>
        <taxon>Viridiplantae</taxon>
        <taxon>Streptophyta</taxon>
        <taxon>Embryophyta</taxon>
        <taxon>Tracheophyta</taxon>
        <taxon>Spermatophyta</taxon>
        <taxon>Magnoliopsida</taxon>
        <taxon>eudicotyledons</taxon>
        <taxon>Gunneridae</taxon>
        <taxon>Pentapetalae</taxon>
        <taxon>rosids</taxon>
        <taxon>malvids</taxon>
        <taxon>Sapindales</taxon>
        <taxon>Anacardiaceae</taxon>
        <taxon>Pistacia</taxon>
    </lineage>
</organism>
<evidence type="ECO:0000313" key="1">
    <source>
        <dbReference type="EMBL" id="KAJ0097322.1"/>
    </source>
</evidence>
<proteinExistence type="predicted"/>
<name>A0ACC1BET4_9ROSI</name>
<reference evidence="2" key="1">
    <citation type="journal article" date="2023" name="G3 (Bethesda)">
        <title>Genome assembly and association tests identify interacting loci associated with vigor, precocity, and sex in interspecific pistachio rootstocks.</title>
        <authorList>
            <person name="Palmer W."/>
            <person name="Jacygrad E."/>
            <person name="Sagayaradj S."/>
            <person name="Cavanaugh K."/>
            <person name="Han R."/>
            <person name="Bertier L."/>
            <person name="Beede B."/>
            <person name="Kafkas S."/>
            <person name="Golino D."/>
            <person name="Preece J."/>
            <person name="Michelmore R."/>
        </authorList>
    </citation>
    <scope>NUCLEOTIDE SEQUENCE [LARGE SCALE GENOMIC DNA]</scope>
</reference>